<dbReference type="EMBL" id="VSDQ01000679">
    <property type="protein sequence ID" value="TYA74061.1"/>
    <property type="molecule type" value="Genomic_DNA"/>
</dbReference>
<keyword evidence="5" id="KW-0812">Transmembrane</keyword>
<dbReference type="GO" id="GO:0020037">
    <property type="term" value="F:heme binding"/>
    <property type="evidence" value="ECO:0007669"/>
    <property type="project" value="InterPro"/>
</dbReference>
<keyword evidence="2 4" id="KW-0479">Metal-binding</keyword>
<keyword evidence="5" id="KW-0472">Membrane</keyword>
<keyword evidence="1 4" id="KW-0349">Heme</keyword>
<dbReference type="Proteomes" id="UP000323930">
    <property type="component" value="Unassembled WGS sequence"/>
</dbReference>
<reference evidence="7 8" key="1">
    <citation type="submission" date="2019-08" db="EMBL/GenBank/DDBJ databases">
        <title>Seonamhaeicola sediminis sp. nov., isolated from marine sediment.</title>
        <authorList>
            <person name="Cao W.R."/>
        </authorList>
    </citation>
    <scope>NUCLEOTIDE SEQUENCE [LARGE SCALE GENOMIC DNA]</scope>
    <source>
        <strain evidence="7 8">B011</strain>
    </source>
</reference>
<gene>
    <name evidence="7" type="ORF">FUA24_11990</name>
</gene>
<evidence type="ECO:0000256" key="5">
    <source>
        <dbReference type="SAM" id="Phobius"/>
    </source>
</evidence>
<accession>A0A5D0HSE8</accession>
<dbReference type="InterPro" id="IPR036909">
    <property type="entry name" value="Cyt_c-like_dom_sf"/>
</dbReference>
<keyword evidence="5" id="KW-1133">Transmembrane helix</keyword>
<organism evidence="7 8">
    <name type="scientific">Seonamhaeicola marinus</name>
    <dbReference type="NCBI Taxonomy" id="1912246"/>
    <lineage>
        <taxon>Bacteria</taxon>
        <taxon>Pseudomonadati</taxon>
        <taxon>Bacteroidota</taxon>
        <taxon>Flavobacteriia</taxon>
        <taxon>Flavobacteriales</taxon>
        <taxon>Flavobacteriaceae</taxon>
    </lineage>
</organism>
<sequence>MKGIQFIFGLVIFFGLVALYFINRRPNPTANLQKTEFVCGTKSELDDDILEGKRQFNINCAMCHRLSGNVDPPLLQNNFKNYTLETFQKFLYNEERKRENLFKNVECMQFPNLSHQKIDYIYKYLDHSINSE</sequence>
<evidence type="ECO:0000313" key="7">
    <source>
        <dbReference type="EMBL" id="TYA74061.1"/>
    </source>
</evidence>
<name>A0A5D0HSE8_9FLAO</name>
<evidence type="ECO:0000256" key="1">
    <source>
        <dbReference type="ARBA" id="ARBA00022617"/>
    </source>
</evidence>
<dbReference type="GO" id="GO:0046872">
    <property type="term" value="F:metal ion binding"/>
    <property type="evidence" value="ECO:0007669"/>
    <property type="project" value="UniProtKB-KW"/>
</dbReference>
<comment type="caution">
    <text evidence="7">The sequence shown here is derived from an EMBL/GenBank/DDBJ whole genome shotgun (WGS) entry which is preliminary data.</text>
</comment>
<feature type="domain" description="Cytochrome c" evidence="6">
    <location>
        <begin position="47"/>
        <end position="129"/>
    </location>
</feature>
<dbReference type="GO" id="GO:0009055">
    <property type="term" value="F:electron transfer activity"/>
    <property type="evidence" value="ECO:0007669"/>
    <property type="project" value="InterPro"/>
</dbReference>
<evidence type="ECO:0000256" key="4">
    <source>
        <dbReference type="PROSITE-ProRule" id="PRU00433"/>
    </source>
</evidence>
<dbReference type="PROSITE" id="PS51007">
    <property type="entry name" value="CYTC"/>
    <property type="match status" value="1"/>
</dbReference>
<dbReference type="Gene3D" id="1.10.760.10">
    <property type="entry name" value="Cytochrome c-like domain"/>
    <property type="match status" value="1"/>
</dbReference>
<keyword evidence="3 4" id="KW-0408">Iron</keyword>
<dbReference type="AlphaFoldDB" id="A0A5D0HSE8"/>
<dbReference type="SUPFAM" id="SSF46626">
    <property type="entry name" value="Cytochrome c"/>
    <property type="match status" value="1"/>
</dbReference>
<feature type="transmembrane region" description="Helical" evidence="5">
    <location>
        <begin position="6"/>
        <end position="23"/>
    </location>
</feature>
<evidence type="ECO:0000259" key="6">
    <source>
        <dbReference type="PROSITE" id="PS51007"/>
    </source>
</evidence>
<keyword evidence="8" id="KW-1185">Reference proteome</keyword>
<dbReference type="RefSeq" id="WP_148542590.1">
    <property type="nucleotide sequence ID" value="NZ_VSDQ01000679.1"/>
</dbReference>
<dbReference type="InterPro" id="IPR009056">
    <property type="entry name" value="Cyt_c-like_dom"/>
</dbReference>
<evidence type="ECO:0000313" key="8">
    <source>
        <dbReference type="Proteomes" id="UP000323930"/>
    </source>
</evidence>
<evidence type="ECO:0000256" key="3">
    <source>
        <dbReference type="ARBA" id="ARBA00023004"/>
    </source>
</evidence>
<dbReference type="Pfam" id="PF00034">
    <property type="entry name" value="Cytochrom_C"/>
    <property type="match status" value="1"/>
</dbReference>
<evidence type="ECO:0000256" key="2">
    <source>
        <dbReference type="ARBA" id="ARBA00022723"/>
    </source>
</evidence>
<dbReference type="OrthoDB" id="955119at2"/>
<protein>
    <submittedName>
        <fullName evidence="7">Cytochrome c</fullName>
    </submittedName>
</protein>
<proteinExistence type="predicted"/>